<feature type="compositionally biased region" description="Low complexity" evidence="8">
    <location>
        <begin position="242"/>
        <end position="251"/>
    </location>
</feature>
<evidence type="ECO:0000259" key="10">
    <source>
        <dbReference type="SMART" id="SM00563"/>
    </source>
</evidence>
<evidence type="ECO:0000256" key="1">
    <source>
        <dbReference type="ARBA" id="ARBA00004370"/>
    </source>
</evidence>
<evidence type="ECO:0000256" key="7">
    <source>
        <dbReference type="ARBA" id="ARBA00023315"/>
    </source>
</evidence>
<comment type="caution">
    <text evidence="11">The sequence shown here is derived from an EMBL/GenBank/DDBJ whole genome shotgun (WGS) entry which is preliminary data.</text>
</comment>
<dbReference type="RefSeq" id="WP_283404926.1">
    <property type="nucleotide sequence ID" value="NZ_FXUI01000001.1"/>
</dbReference>
<reference evidence="11 12" key="1">
    <citation type="submission" date="2017-05" db="EMBL/GenBank/DDBJ databases">
        <authorList>
            <person name="Varghese N."/>
            <person name="Submissions S."/>
        </authorList>
    </citation>
    <scope>NUCLEOTIDE SEQUENCE [LARGE SCALE GENOMIC DNA]</scope>
    <source>
        <strain evidence="11 12">SM16</strain>
    </source>
</reference>
<evidence type="ECO:0000256" key="8">
    <source>
        <dbReference type="SAM" id="MobiDB-lite"/>
    </source>
</evidence>
<organism evidence="11 12">
    <name type="scientific">Novosphingobium panipatense</name>
    <dbReference type="NCBI Taxonomy" id="428991"/>
    <lineage>
        <taxon>Bacteria</taxon>
        <taxon>Pseudomonadati</taxon>
        <taxon>Pseudomonadota</taxon>
        <taxon>Alphaproteobacteria</taxon>
        <taxon>Sphingomonadales</taxon>
        <taxon>Sphingomonadaceae</taxon>
        <taxon>Novosphingobium</taxon>
    </lineage>
</organism>
<keyword evidence="2" id="KW-0808">Transferase</keyword>
<gene>
    <name evidence="11" type="ORF">SAMN06296065_101324</name>
</gene>
<evidence type="ECO:0000256" key="2">
    <source>
        <dbReference type="ARBA" id="ARBA00022679"/>
    </source>
</evidence>
<keyword evidence="5" id="KW-0443">Lipid metabolism</keyword>
<accession>A0ABY1PZK5</accession>
<dbReference type="CDD" id="cd07989">
    <property type="entry name" value="LPLAT_AGPAT-like"/>
    <property type="match status" value="1"/>
</dbReference>
<comment type="subcellular location">
    <subcellularLocation>
        <location evidence="1">Membrane</location>
    </subcellularLocation>
</comment>
<dbReference type="GO" id="GO:0016746">
    <property type="term" value="F:acyltransferase activity"/>
    <property type="evidence" value="ECO:0007669"/>
    <property type="project" value="UniProtKB-KW"/>
</dbReference>
<dbReference type="SUPFAM" id="SSF69593">
    <property type="entry name" value="Glycerol-3-phosphate (1)-acyltransferase"/>
    <property type="match status" value="1"/>
</dbReference>
<dbReference type="SMART" id="SM00563">
    <property type="entry name" value="PlsC"/>
    <property type="match status" value="1"/>
</dbReference>
<feature type="domain" description="Phospholipid/glycerol acyltransferase" evidence="10">
    <location>
        <begin position="77"/>
        <end position="190"/>
    </location>
</feature>
<evidence type="ECO:0000256" key="3">
    <source>
        <dbReference type="ARBA" id="ARBA00022692"/>
    </source>
</evidence>
<feature type="transmembrane region" description="Helical" evidence="9">
    <location>
        <begin position="20"/>
        <end position="44"/>
    </location>
</feature>
<evidence type="ECO:0000256" key="6">
    <source>
        <dbReference type="ARBA" id="ARBA00023136"/>
    </source>
</evidence>
<keyword evidence="4 9" id="KW-1133">Transmembrane helix</keyword>
<name>A0ABY1PZK5_9SPHN</name>
<proteinExistence type="predicted"/>
<dbReference type="InterPro" id="IPR002123">
    <property type="entry name" value="Plipid/glycerol_acylTrfase"/>
</dbReference>
<dbReference type="PANTHER" id="PTHR23063">
    <property type="entry name" value="PHOSPHOLIPID ACYLTRANSFERASE"/>
    <property type="match status" value="1"/>
</dbReference>
<dbReference type="PANTHER" id="PTHR23063:SF52">
    <property type="entry name" value="LYSOPHOSPHATIDYLCHOLINE ACYLTRANSFERASE"/>
    <property type="match status" value="1"/>
</dbReference>
<evidence type="ECO:0000256" key="9">
    <source>
        <dbReference type="SAM" id="Phobius"/>
    </source>
</evidence>
<protein>
    <submittedName>
        <fullName evidence="11">Lyso-ornithine lipid acyltransferase</fullName>
    </submittedName>
</protein>
<evidence type="ECO:0000313" key="11">
    <source>
        <dbReference type="EMBL" id="SMP52715.1"/>
    </source>
</evidence>
<keyword evidence="6 9" id="KW-0472">Membrane</keyword>
<dbReference type="Pfam" id="PF01553">
    <property type="entry name" value="Acyltransferase"/>
    <property type="match status" value="1"/>
</dbReference>
<sequence>MAAEALRTDQRISPWGWPLIAVRLTVLLTWLIGCLLLHHLVALFSTPNPIPRLFLRGAGMIAGLRVRTHGKRTDERTFLLSNHVSWLDIPALAGSTGTAFVAHEGLARVTLLRWLCKLNDTVFVARERRTSVAEQVRQVRDALTESGALTIFPEGTTSDGTGTLPFKSSLLSALEGDAGVAVQPVWLDYGTETPAIAWIGEESGLHNALRLLARVRPIHLDVHLLTPLSPDERADRKRMARAAHSAIARARAGQHRTPPVTE</sequence>
<dbReference type="PROSITE" id="PS51257">
    <property type="entry name" value="PROKAR_LIPOPROTEIN"/>
    <property type="match status" value="1"/>
</dbReference>
<evidence type="ECO:0000256" key="4">
    <source>
        <dbReference type="ARBA" id="ARBA00022989"/>
    </source>
</evidence>
<feature type="region of interest" description="Disordered" evidence="8">
    <location>
        <begin position="242"/>
        <end position="262"/>
    </location>
</feature>
<evidence type="ECO:0000256" key="5">
    <source>
        <dbReference type="ARBA" id="ARBA00023098"/>
    </source>
</evidence>
<keyword evidence="12" id="KW-1185">Reference proteome</keyword>
<dbReference type="Proteomes" id="UP001157910">
    <property type="component" value="Unassembled WGS sequence"/>
</dbReference>
<keyword evidence="3 9" id="KW-0812">Transmembrane</keyword>
<keyword evidence="7 11" id="KW-0012">Acyltransferase</keyword>
<evidence type="ECO:0000313" key="12">
    <source>
        <dbReference type="Proteomes" id="UP001157910"/>
    </source>
</evidence>
<dbReference type="EMBL" id="FXUI01000001">
    <property type="protein sequence ID" value="SMP52715.1"/>
    <property type="molecule type" value="Genomic_DNA"/>
</dbReference>